<dbReference type="GO" id="GO:0032259">
    <property type="term" value="P:methylation"/>
    <property type="evidence" value="ECO:0007669"/>
    <property type="project" value="UniProtKB-KW"/>
</dbReference>
<dbReference type="Proteomes" id="UP000035170">
    <property type="component" value="Unassembled WGS sequence"/>
</dbReference>
<dbReference type="Gene3D" id="1.20.5.340">
    <property type="match status" value="1"/>
</dbReference>
<dbReference type="InterPro" id="IPR029063">
    <property type="entry name" value="SAM-dependent_MTases_sf"/>
</dbReference>
<evidence type="ECO:0000313" key="2">
    <source>
        <dbReference type="EMBL" id="KLN54092.1"/>
    </source>
</evidence>
<keyword evidence="3" id="KW-1185">Reference proteome</keyword>
<dbReference type="SUPFAM" id="SSF53335">
    <property type="entry name" value="S-adenosyl-L-methionine-dependent methyltransferases"/>
    <property type="match status" value="1"/>
</dbReference>
<comment type="caution">
    <text evidence="2">The sequence shown here is derived from an EMBL/GenBank/DDBJ whole genome shotgun (WGS) entry which is preliminary data.</text>
</comment>
<proteinExistence type="predicted"/>
<dbReference type="EC" id="2.1.1.238" evidence="2"/>
<dbReference type="GO" id="GO:0102302">
    <property type="term" value="F:mycinamicin VI 2''-O-methyltransferase activity"/>
    <property type="evidence" value="ECO:0007669"/>
    <property type="project" value="UniProtKB-EC"/>
</dbReference>
<reference evidence="2 3" key="1">
    <citation type="submission" date="2015-03" db="EMBL/GenBank/DDBJ databases">
        <title>Genome sequence of Variovorax paradoxus TBEA6.</title>
        <authorList>
            <person name="Poehlein A."/>
            <person name="Schuldes J."/>
            <person name="Wuebbeler J.H."/>
            <person name="Hiessl S."/>
            <person name="Steinbuechel A."/>
            <person name="Daniel R."/>
        </authorList>
    </citation>
    <scope>NUCLEOTIDE SEQUENCE [LARGE SCALE GENOMIC DNA]</scope>
    <source>
        <strain evidence="2 3">TBEA6</strain>
    </source>
</reference>
<accession>A0A0H2M038</accession>
<keyword evidence="2" id="KW-0489">Methyltransferase</keyword>
<evidence type="ECO:0000256" key="1">
    <source>
        <dbReference type="SAM" id="Coils"/>
    </source>
</evidence>
<dbReference type="Gene3D" id="3.40.50.150">
    <property type="entry name" value="Vaccinia Virus protein VP39"/>
    <property type="match status" value="1"/>
</dbReference>
<gene>
    <name evidence="2" type="primary">mycE</name>
    <name evidence="2" type="ORF">VPARA_46600</name>
</gene>
<name>A0A0H2M038_VARPD</name>
<organism evidence="2 3">
    <name type="scientific">Variovorax paradoxus</name>
    <dbReference type="NCBI Taxonomy" id="34073"/>
    <lineage>
        <taxon>Bacteria</taxon>
        <taxon>Pseudomonadati</taxon>
        <taxon>Pseudomonadota</taxon>
        <taxon>Betaproteobacteria</taxon>
        <taxon>Burkholderiales</taxon>
        <taxon>Comamonadaceae</taxon>
        <taxon>Variovorax</taxon>
    </lineage>
</organism>
<evidence type="ECO:0000313" key="3">
    <source>
        <dbReference type="Proteomes" id="UP000035170"/>
    </source>
</evidence>
<sequence length="416" mass="47346">MPERRASISGNLNEMNQEPATQTLADLYASHQGKVSDKWTVYLKVYEELFRSYRASRLRLLEIGIQNGGSLEIWGLYFGNASVLVGCDINVACTQLRYDDPRIHVVVGDANTDEAERAIAVHSEGFDLIIDDGSHRSSDIIRSFARYFPRLEQGGIFVVEDLHCSYWQEFEGGLVDPWSSMSFLKRLADVINHEHWGTPYHRAEILRSFESRYGTALDEESLAQIHSIEFYNSVCVIRKRAQADNELGPRVVAGKDAITAAEVLLAQRGAHAVPEAQNANGWSVLPPLPEDELLELRSQKNNLLQVQAEWRGEVERLHAGMGMKDQQLHQAQQESQQAQQQLQRIQQDSQQAQQQLHQAGQELQQTQQQLKNTQTRVEERDGQLAALENELRAIRASTSWRLTSPMRKLAHFLRRR</sequence>
<dbReference type="PATRIC" id="fig|34073.19.peg.4765"/>
<keyword evidence="2" id="KW-0808">Transferase</keyword>
<keyword evidence="1" id="KW-0175">Coiled coil</keyword>
<dbReference type="EMBL" id="JZWI01000026">
    <property type="protein sequence ID" value="KLN54092.1"/>
    <property type="molecule type" value="Genomic_DNA"/>
</dbReference>
<dbReference type="AlphaFoldDB" id="A0A0H2M038"/>
<protein>
    <submittedName>
        <fullName evidence="2">Mycinamicin VI 2''-O-methyltransferase</fullName>
        <ecNumber evidence="2">2.1.1.238</ecNumber>
    </submittedName>
</protein>
<dbReference type="SUPFAM" id="SSF57997">
    <property type="entry name" value="Tropomyosin"/>
    <property type="match status" value="1"/>
</dbReference>
<feature type="coiled-coil region" evidence="1">
    <location>
        <begin position="321"/>
        <end position="397"/>
    </location>
</feature>